<organism evidence="1 2">
    <name type="scientific">Coniosporium uncinatum</name>
    <dbReference type="NCBI Taxonomy" id="93489"/>
    <lineage>
        <taxon>Eukaryota</taxon>
        <taxon>Fungi</taxon>
        <taxon>Dikarya</taxon>
        <taxon>Ascomycota</taxon>
        <taxon>Pezizomycotina</taxon>
        <taxon>Dothideomycetes</taxon>
        <taxon>Dothideomycetes incertae sedis</taxon>
        <taxon>Coniosporium</taxon>
    </lineage>
</organism>
<sequence length="502" mass="56271">MVHRRDVAFRPGNPRLGPSDEDTFRRQQNDVHQALLHSNQKVKPKVRGRFSDSRRKEVQEVRKRGACIRCRMLKKPCSGDNPCNTCLNVEQARLWKQPCIRTRIAEECTLYSAGLHVTLSAHATSPLKAQLQALPGRIEATHFPGSGIYAIFTAQERHDGIPACSPITTLNDDEALTKLEQYMRRSAPDFVETEPSSVMKQTLQQALHLMQERPAEDLLCRILELWICTRIIAGPDRFYVYHSPEQLASLSPTVVRPSSSKSNSVSSQRKLIADSSDAKNSHNAIVGQLLAATERCAASTSKFVMNELERRLLQRQQANPFDTFLVSVILLACVERMCWLFQTYEADTNTDLPTQPKGERRKPSLPHLSEILAQEMAADGRADSAINGPLTPPLSHRTPPAHWPLEQSPAFFAQQGERFSDIVHMLLRMRNIPPKTIVGPSGFLVAVDGDAKGVGAANDAARQWFEAIKLRPGMLAERRDAEFERSDWACWELKFVSKILGA</sequence>
<evidence type="ECO:0000313" key="2">
    <source>
        <dbReference type="Proteomes" id="UP001186974"/>
    </source>
</evidence>
<name>A0ACC3CZJ5_9PEZI</name>
<dbReference type="Proteomes" id="UP001186974">
    <property type="component" value="Unassembled WGS sequence"/>
</dbReference>
<keyword evidence="2" id="KW-1185">Reference proteome</keyword>
<dbReference type="EMBL" id="JAWDJW010009218">
    <property type="protein sequence ID" value="KAK3059655.1"/>
    <property type="molecule type" value="Genomic_DNA"/>
</dbReference>
<gene>
    <name evidence="1" type="ORF">LTS18_010345</name>
</gene>
<evidence type="ECO:0000313" key="1">
    <source>
        <dbReference type="EMBL" id="KAK3059655.1"/>
    </source>
</evidence>
<proteinExistence type="predicted"/>
<comment type="caution">
    <text evidence="1">The sequence shown here is derived from an EMBL/GenBank/DDBJ whole genome shotgun (WGS) entry which is preliminary data.</text>
</comment>
<protein>
    <submittedName>
        <fullName evidence="1">Uncharacterized protein</fullName>
    </submittedName>
</protein>
<reference evidence="1" key="1">
    <citation type="submission" date="2024-09" db="EMBL/GenBank/DDBJ databases">
        <title>Black Yeasts Isolated from many extreme environments.</title>
        <authorList>
            <person name="Coleine C."/>
            <person name="Stajich J.E."/>
            <person name="Selbmann L."/>
        </authorList>
    </citation>
    <scope>NUCLEOTIDE SEQUENCE</scope>
    <source>
        <strain evidence="1">CCFEE 5737</strain>
    </source>
</reference>
<accession>A0ACC3CZJ5</accession>